<feature type="transmembrane region" description="Helical" evidence="1">
    <location>
        <begin position="58"/>
        <end position="76"/>
    </location>
</feature>
<protein>
    <submittedName>
        <fullName evidence="2">HIG1 domain-containing protein</fullName>
    </submittedName>
</protein>
<gene>
    <name evidence="2" type="ORF">HZF05_14980</name>
</gene>
<organism evidence="2 3">
    <name type="scientific">Sphingomonas chungangi</name>
    <dbReference type="NCBI Taxonomy" id="2683589"/>
    <lineage>
        <taxon>Bacteria</taxon>
        <taxon>Pseudomonadati</taxon>
        <taxon>Pseudomonadota</taxon>
        <taxon>Alphaproteobacteria</taxon>
        <taxon>Sphingomonadales</taxon>
        <taxon>Sphingomonadaceae</taxon>
        <taxon>Sphingomonas</taxon>
    </lineage>
</organism>
<keyword evidence="1" id="KW-1133">Transmembrane helix</keyword>
<evidence type="ECO:0000313" key="3">
    <source>
        <dbReference type="Proteomes" id="UP000570166"/>
    </source>
</evidence>
<dbReference type="EMBL" id="JACEIB010000025">
    <property type="protein sequence ID" value="MBA2935389.1"/>
    <property type="molecule type" value="Genomic_DNA"/>
</dbReference>
<sequence>MQTILAILVVVFAIGALVALVRGIVIFLRTKDEELRRDPSEGPSQSSLRQNNMMWRRIQFQALAVIAAVLVLLLAHPHSS</sequence>
<accession>A0A838L9Z0</accession>
<keyword evidence="1" id="KW-0812">Transmembrane</keyword>
<keyword evidence="3" id="KW-1185">Reference proteome</keyword>
<proteinExistence type="predicted"/>
<comment type="caution">
    <text evidence="2">The sequence shown here is derived from an EMBL/GenBank/DDBJ whole genome shotgun (WGS) entry which is preliminary data.</text>
</comment>
<name>A0A838L9Z0_9SPHN</name>
<feature type="transmembrane region" description="Helical" evidence="1">
    <location>
        <begin position="6"/>
        <end position="28"/>
    </location>
</feature>
<evidence type="ECO:0000313" key="2">
    <source>
        <dbReference type="EMBL" id="MBA2935389.1"/>
    </source>
</evidence>
<dbReference type="AlphaFoldDB" id="A0A838L9Z0"/>
<dbReference type="RefSeq" id="WP_160365375.1">
    <property type="nucleotide sequence ID" value="NZ_JACEIB010000025.1"/>
</dbReference>
<evidence type="ECO:0000256" key="1">
    <source>
        <dbReference type="SAM" id="Phobius"/>
    </source>
</evidence>
<dbReference type="Proteomes" id="UP000570166">
    <property type="component" value="Unassembled WGS sequence"/>
</dbReference>
<keyword evidence="1" id="KW-0472">Membrane</keyword>
<reference evidence="2 3" key="1">
    <citation type="submission" date="2020-07" db="EMBL/GenBank/DDBJ databases">
        <authorList>
            <person name="Sun Q."/>
        </authorList>
    </citation>
    <scope>NUCLEOTIDE SEQUENCE [LARGE SCALE GENOMIC DNA]</scope>
    <source>
        <strain evidence="2 3">CGMCC 1.13654</strain>
    </source>
</reference>